<sequence>MTGFDPFAAALNNMTAAKTPSAGAEQRPLTRAQADLKQAVELLEAMAGASEGVKRNYLRRVKDFPALVMQVGLAQAVAFSVDKAGKNDDRGGAHRLLLNHLYAVWRPETQGQPVQLDDGKGREHVLKFLQDLSTAEYRHLTRRTLAAWVYFRRLSESVLDPDGTLGEERE</sequence>
<dbReference type="Proteomes" id="UP000002431">
    <property type="component" value="Chromosome"/>
</dbReference>
<evidence type="ECO:0000313" key="7">
    <source>
        <dbReference type="Proteomes" id="UP000002431"/>
    </source>
</evidence>
<comment type="similarity">
    <text evidence="2">Belongs to the CRISPR system Cmr5 family.</text>
</comment>
<dbReference type="RefSeq" id="WP_011530098.1">
    <property type="nucleotide sequence ID" value="NC_008025.1"/>
</dbReference>
<proteinExistence type="inferred from homology"/>
<keyword evidence="7" id="KW-1185">Reference proteome</keyword>
<comment type="subcellular location">
    <subcellularLocation>
        <location evidence="1">Cytoplasm</location>
    </subcellularLocation>
</comment>
<protein>
    <recommendedName>
        <fullName evidence="5">CRISPR type III-B/RAMP module-associated protein Cmr5</fullName>
    </recommendedName>
</protein>
<dbReference type="KEGG" id="dge:Dgeo_0961"/>
<dbReference type="Pfam" id="PF09701">
    <property type="entry name" value="Cas_Cmr5"/>
    <property type="match status" value="1"/>
</dbReference>
<evidence type="ECO:0000256" key="5">
    <source>
        <dbReference type="ARBA" id="ARBA00030001"/>
    </source>
</evidence>
<organism evidence="6 7">
    <name type="scientific">Deinococcus geothermalis (strain DSM 11300 / CIP 105573 / AG-3a)</name>
    <dbReference type="NCBI Taxonomy" id="319795"/>
    <lineage>
        <taxon>Bacteria</taxon>
        <taxon>Thermotogati</taxon>
        <taxon>Deinococcota</taxon>
        <taxon>Deinococci</taxon>
        <taxon>Deinococcales</taxon>
        <taxon>Deinococcaceae</taxon>
        <taxon>Deinococcus</taxon>
    </lineage>
</organism>
<gene>
    <name evidence="6" type="ordered locus">Dgeo_0961</name>
</gene>
<dbReference type="Gene3D" id="1.10.520.30">
    <property type="entry name" value="AF1862-like domain"/>
    <property type="match status" value="1"/>
</dbReference>
<evidence type="ECO:0000256" key="2">
    <source>
        <dbReference type="ARBA" id="ARBA00006161"/>
    </source>
</evidence>
<dbReference type="InterPro" id="IPR023101">
    <property type="entry name" value="AF1862-like_dom_sf"/>
</dbReference>
<dbReference type="eggNOG" id="COG3337">
    <property type="taxonomic scope" value="Bacteria"/>
</dbReference>
<evidence type="ECO:0000313" key="6">
    <source>
        <dbReference type="EMBL" id="ABF45261.1"/>
    </source>
</evidence>
<evidence type="ECO:0000256" key="3">
    <source>
        <dbReference type="ARBA" id="ARBA00022490"/>
    </source>
</evidence>
<dbReference type="EMBL" id="CP000359">
    <property type="protein sequence ID" value="ABF45261.1"/>
    <property type="molecule type" value="Genomic_DNA"/>
</dbReference>
<dbReference type="AlphaFoldDB" id="Q1IZS3"/>
<keyword evidence="3" id="KW-0963">Cytoplasm</keyword>
<dbReference type="STRING" id="319795.Dgeo_0961"/>
<accession>Q1IZS3</accession>
<dbReference type="GO" id="GO:0051607">
    <property type="term" value="P:defense response to virus"/>
    <property type="evidence" value="ECO:0007669"/>
    <property type="project" value="UniProtKB-KW"/>
</dbReference>
<reference evidence="6" key="1">
    <citation type="submission" date="2006-04" db="EMBL/GenBank/DDBJ databases">
        <title>Complete sequence of chromosome of Deinococcus geothermalis DSM 11300.</title>
        <authorList>
            <consortium name="US DOE Joint Genome Institute"/>
            <person name="Copeland A."/>
            <person name="Lucas S."/>
            <person name="Lapidus A."/>
            <person name="Barry K."/>
            <person name="Detter J.C."/>
            <person name="Glavina del Rio T."/>
            <person name="Hammon N."/>
            <person name="Israni S."/>
            <person name="Dalin E."/>
            <person name="Tice H."/>
            <person name="Pitluck S."/>
            <person name="Brettin T."/>
            <person name="Bruce D."/>
            <person name="Han C."/>
            <person name="Tapia R."/>
            <person name="Saunders E."/>
            <person name="Gilna P."/>
            <person name="Schmutz J."/>
            <person name="Larimer F."/>
            <person name="Land M."/>
            <person name="Hauser L."/>
            <person name="Kyrpides N."/>
            <person name="Kim E."/>
            <person name="Daly M.J."/>
            <person name="Fredrickson J.K."/>
            <person name="Makarova K.S."/>
            <person name="Gaidamakova E.K."/>
            <person name="Zhai M."/>
            <person name="Richardson P."/>
        </authorList>
    </citation>
    <scope>NUCLEOTIDE SEQUENCE</scope>
    <source>
        <strain evidence="6">DSM 11300</strain>
    </source>
</reference>
<name>Q1IZS3_DEIGD</name>
<dbReference type="NCBIfam" id="TIGR01881">
    <property type="entry name" value="cas_Cmr5"/>
    <property type="match status" value="1"/>
</dbReference>
<dbReference type="InterPro" id="IPR010160">
    <property type="entry name" value="CRISPR-assoc_prot_Cmr5"/>
</dbReference>
<evidence type="ECO:0000256" key="4">
    <source>
        <dbReference type="ARBA" id="ARBA00023118"/>
    </source>
</evidence>
<dbReference type="SUPFAM" id="SSF158568">
    <property type="entry name" value="AF1862-like"/>
    <property type="match status" value="1"/>
</dbReference>
<dbReference type="HOGENOM" id="CLU_120836_2_0_0"/>
<dbReference type="GO" id="GO:0005737">
    <property type="term" value="C:cytoplasm"/>
    <property type="evidence" value="ECO:0007669"/>
    <property type="project" value="UniProtKB-SubCell"/>
</dbReference>
<keyword evidence="4" id="KW-0051">Antiviral defense</keyword>
<dbReference type="CDD" id="cd09749">
    <property type="entry name" value="Cmr5_III-B"/>
    <property type="match status" value="1"/>
</dbReference>
<evidence type="ECO:0000256" key="1">
    <source>
        <dbReference type="ARBA" id="ARBA00004496"/>
    </source>
</evidence>